<evidence type="ECO:0000313" key="3">
    <source>
        <dbReference type="Proteomes" id="UP001165498"/>
    </source>
</evidence>
<feature type="chain" id="PRO_5047056401" description="Carbohydrate binding protein with CBM11 domain" evidence="1">
    <location>
        <begin position="20"/>
        <end position="210"/>
    </location>
</feature>
<evidence type="ECO:0008006" key="4">
    <source>
        <dbReference type="Google" id="ProtNLM"/>
    </source>
</evidence>
<evidence type="ECO:0000313" key="2">
    <source>
        <dbReference type="EMBL" id="MCQ4164999.1"/>
    </source>
</evidence>
<proteinExistence type="predicted"/>
<comment type="caution">
    <text evidence="2">The sequence shown here is derived from an EMBL/GenBank/DDBJ whole genome shotgun (WGS) entry which is preliminary data.</text>
</comment>
<evidence type="ECO:0000256" key="1">
    <source>
        <dbReference type="SAM" id="SignalP"/>
    </source>
</evidence>
<accession>A0ABT1QRT9</accession>
<gene>
    <name evidence="2" type="ORF">NM961_09785</name>
</gene>
<reference evidence="2" key="1">
    <citation type="submission" date="2022-07" db="EMBL/GenBank/DDBJ databases">
        <title>Tahibacter sp., a new gammaproteobacterium isolated from the silt sample collected at pig farm.</title>
        <authorList>
            <person name="Chen H."/>
        </authorList>
    </citation>
    <scope>NUCLEOTIDE SEQUENCE</scope>
    <source>
        <strain evidence="2">P2K</strain>
    </source>
</reference>
<dbReference type="RefSeq" id="WP_255914042.1">
    <property type="nucleotide sequence ID" value="NZ_JANFQO010000007.1"/>
</dbReference>
<dbReference type="EMBL" id="JANFQO010000007">
    <property type="protein sequence ID" value="MCQ4164999.1"/>
    <property type="molecule type" value="Genomic_DNA"/>
</dbReference>
<keyword evidence="3" id="KW-1185">Reference proteome</keyword>
<keyword evidence="1" id="KW-0732">Signal</keyword>
<dbReference type="Proteomes" id="UP001165498">
    <property type="component" value="Unassembled WGS sequence"/>
</dbReference>
<organism evidence="2 3">
    <name type="scientific">Tahibacter harae</name>
    <dbReference type="NCBI Taxonomy" id="2963937"/>
    <lineage>
        <taxon>Bacteria</taxon>
        <taxon>Pseudomonadati</taxon>
        <taxon>Pseudomonadota</taxon>
        <taxon>Gammaproteobacteria</taxon>
        <taxon>Lysobacterales</taxon>
        <taxon>Rhodanobacteraceae</taxon>
        <taxon>Tahibacter</taxon>
    </lineage>
</organism>
<dbReference type="Gene3D" id="2.60.120.260">
    <property type="entry name" value="Galactose-binding domain-like"/>
    <property type="match status" value="1"/>
</dbReference>
<protein>
    <recommendedName>
        <fullName evidence="4">Carbohydrate binding protein with CBM11 domain</fullName>
    </recommendedName>
</protein>
<feature type="signal peptide" evidence="1">
    <location>
        <begin position="1"/>
        <end position="19"/>
    </location>
</feature>
<sequence length="210" mass="22844">MLHRIVLLAGLLASLPCAAARETTKEAAKAPARDVAFVNPGFEEAPQGKSIPGWRKSMHAGENVFEFDVVNDVAARGKRSFRLRRKGEQVYGALDQTIPAGPLLAKAVEVTLQVRSKDLGAKGFYPFLNLTLRNGGLAGEQVRGETVTGTLDKWKTIKMKIDVPYGVQGLQLGLLLDDEGTVWVDDITVRIVGEARNPGKKDGPKLFMIH</sequence>
<name>A0ABT1QRT9_9GAMM</name>